<dbReference type="EMBL" id="DQUI01000074">
    <property type="protein sequence ID" value="HIP84756.1"/>
    <property type="molecule type" value="Genomic_DNA"/>
</dbReference>
<gene>
    <name evidence="1" type="ORF">EYH15_04640</name>
    <name evidence="2" type="ORF">EYH21_01425</name>
</gene>
<protein>
    <submittedName>
        <fullName evidence="2">YkgJ family cysteine cluster protein</fullName>
    </submittedName>
</protein>
<evidence type="ECO:0000313" key="3">
    <source>
        <dbReference type="Proteomes" id="UP000618343"/>
    </source>
</evidence>
<dbReference type="InterPro" id="IPR005358">
    <property type="entry name" value="Puta_zinc/iron-chelating_dom"/>
</dbReference>
<organism evidence="2 3">
    <name type="scientific">Methanothermococcus okinawensis</name>
    <dbReference type="NCBI Taxonomy" id="155863"/>
    <lineage>
        <taxon>Archaea</taxon>
        <taxon>Methanobacteriati</taxon>
        <taxon>Methanobacteriota</taxon>
        <taxon>Methanomada group</taxon>
        <taxon>Methanococci</taxon>
        <taxon>Methanococcales</taxon>
        <taxon>Methanococcaceae</taxon>
        <taxon>Methanothermococcus</taxon>
    </lineage>
</organism>
<accession>A0A832ZI59</accession>
<reference evidence="2" key="1">
    <citation type="journal article" date="2020" name="ISME J.">
        <title>Gammaproteobacteria mediating utilization of methyl-, sulfur- and petroleum organic compounds in deep ocean hydrothermal plumes.</title>
        <authorList>
            <person name="Zhou Z."/>
            <person name="Liu Y."/>
            <person name="Pan J."/>
            <person name="Cron B.R."/>
            <person name="Toner B.M."/>
            <person name="Anantharaman K."/>
            <person name="Breier J.A."/>
            <person name="Dick G.J."/>
            <person name="Li M."/>
        </authorList>
    </citation>
    <scope>NUCLEOTIDE SEQUENCE</scope>
    <source>
        <strain evidence="1">SZUA-1453</strain>
        <strain evidence="2">SZUA-1471</strain>
    </source>
</reference>
<proteinExistence type="predicted"/>
<evidence type="ECO:0000313" key="2">
    <source>
        <dbReference type="EMBL" id="HIP90947.1"/>
    </source>
</evidence>
<dbReference type="Proteomes" id="UP000643554">
    <property type="component" value="Unassembled WGS sequence"/>
</dbReference>
<evidence type="ECO:0000313" key="1">
    <source>
        <dbReference type="EMBL" id="HIP84756.1"/>
    </source>
</evidence>
<dbReference type="Pfam" id="PF03692">
    <property type="entry name" value="CxxCxxCC"/>
    <property type="match status" value="1"/>
</dbReference>
<dbReference type="AlphaFoldDB" id="A0A832ZI59"/>
<dbReference type="EMBL" id="DQUO01000013">
    <property type="protein sequence ID" value="HIP90947.1"/>
    <property type="molecule type" value="Genomic_DNA"/>
</dbReference>
<comment type="caution">
    <text evidence="2">The sequence shown here is derived from an EMBL/GenBank/DDBJ whole genome shotgun (WGS) entry which is preliminary data.</text>
</comment>
<dbReference type="Proteomes" id="UP000618343">
    <property type="component" value="Unassembled WGS sequence"/>
</dbReference>
<sequence length="286" mass="34498">MSPTKWEITFEGITYRCIKCGFCCSCKNWRIYLSYFDYIKLREDYSQYIEDTKGPHFHKRLKVDKRGCLLLTENNLCRIQIEKGYTYKPTMCKLFPFSFRVKWNGDLLLIIRHYCRGIRIGRCSRAMIKHAIECCEELYMDQLERIRLMGMESSTRCKLDDKEYITWEEREELGRYIFSSPNLEELCRRYIEVGDLNISREITYIRRNIENNIRYPSRSIGYLNRFTSIEREIIRYLGELNRRELFRKLPLKDELYKLINIGIEVSSYRDILQGEGVIDLKILSLY</sequence>
<name>A0A832ZI59_9EURY</name>